<organism evidence="5 6">
    <name type="scientific">Marinobacterium halophilum</name>
    <dbReference type="NCBI Taxonomy" id="267374"/>
    <lineage>
        <taxon>Bacteria</taxon>
        <taxon>Pseudomonadati</taxon>
        <taxon>Pseudomonadota</taxon>
        <taxon>Gammaproteobacteria</taxon>
        <taxon>Oceanospirillales</taxon>
        <taxon>Oceanospirillaceae</taxon>
        <taxon>Marinobacterium</taxon>
    </lineage>
</organism>
<dbReference type="InterPro" id="IPR038352">
    <property type="entry name" value="Imelysin_sf"/>
</dbReference>
<feature type="domain" description="Imelysin-like" evidence="4">
    <location>
        <begin position="46"/>
        <end position="338"/>
    </location>
</feature>
<dbReference type="InterPro" id="IPR034984">
    <property type="entry name" value="Imelysin-like_IPPA"/>
</dbReference>
<dbReference type="EMBL" id="PYGI01000011">
    <property type="protein sequence ID" value="PSL13643.1"/>
    <property type="molecule type" value="Genomic_DNA"/>
</dbReference>
<dbReference type="CDD" id="cd14659">
    <property type="entry name" value="Imelysin-like_IPPA"/>
    <property type="match status" value="1"/>
</dbReference>
<accession>A0A2P8EVZ1</accession>
<evidence type="ECO:0000313" key="6">
    <source>
        <dbReference type="Proteomes" id="UP000242133"/>
    </source>
</evidence>
<keyword evidence="2 3" id="KW-0732">Signal</keyword>
<dbReference type="GO" id="GO:0030313">
    <property type="term" value="C:cell envelope"/>
    <property type="evidence" value="ECO:0007669"/>
    <property type="project" value="UniProtKB-SubCell"/>
</dbReference>
<keyword evidence="6" id="KW-1185">Reference proteome</keyword>
<proteinExistence type="predicted"/>
<sequence>MQSNPTRMWPLWLLASALILMAGMVHAAGPAPDWSTFNHQAVQQHILPRYAQLDSSTARLAASTEALCQAPSIDTLEQARRDWHDAMQAWQGIQHVQFGPVQFLMRSFGLQFWPDRKNIGARQLRQALTSEQPYDAEFFRQASVSIQGFPALERLLFADDALEHLQRGRHCELTRTIAGHVAQMSHAIHSEWQAQASGEFIADQDTDIAAELAVELMASLVEPIEAVRDSKLLKPMGDTAAAARPKLLESYRSGSSLANIRSNLAALDTLYQGTEPSVDDLLQQAGAAELAEAIRTRFATIQHKLSQIDIPLSTAITQPDTHAELMAITTQLKQLSEQLDSAMDVLGIQLGFNSRDGD</sequence>
<reference evidence="5 6" key="1">
    <citation type="submission" date="2018-03" db="EMBL/GenBank/DDBJ databases">
        <title>Genomic Encyclopedia of Archaeal and Bacterial Type Strains, Phase II (KMG-II): from individual species to whole genera.</title>
        <authorList>
            <person name="Goeker M."/>
        </authorList>
    </citation>
    <scope>NUCLEOTIDE SEQUENCE [LARGE SCALE GENOMIC DNA]</scope>
    <source>
        <strain evidence="5 6">DSM 17586</strain>
    </source>
</reference>
<feature type="signal peptide" evidence="3">
    <location>
        <begin position="1"/>
        <end position="27"/>
    </location>
</feature>
<evidence type="ECO:0000313" key="5">
    <source>
        <dbReference type="EMBL" id="PSL13643.1"/>
    </source>
</evidence>
<protein>
    <recommendedName>
        <fullName evidence="4">Imelysin-like domain-containing protein</fullName>
    </recommendedName>
</protein>
<dbReference type="RefSeq" id="WP_106591790.1">
    <property type="nucleotide sequence ID" value="NZ_PYGI01000011.1"/>
</dbReference>
<dbReference type="Pfam" id="PF09375">
    <property type="entry name" value="Peptidase_M75"/>
    <property type="match status" value="1"/>
</dbReference>
<dbReference type="InterPro" id="IPR018976">
    <property type="entry name" value="Imelysin-like"/>
</dbReference>
<gene>
    <name evidence="5" type="ORF">CLV44_11153</name>
</gene>
<comment type="subcellular location">
    <subcellularLocation>
        <location evidence="1">Cell envelope</location>
    </subcellularLocation>
</comment>
<name>A0A2P8EVZ1_9GAMM</name>
<evidence type="ECO:0000256" key="2">
    <source>
        <dbReference type="ARBA" id="ARBA00022729"/>
    </source>
</evidence>
<dbReference type="Gene3D" id="1.20.1420.20">
    <property type="entry name" value="M75 peptidase, HXXE motif"/>
    <property type="match status" value="1"/>
</dbReference>
<evidence type="ECO:0000256" key="3">
    <source>
        <dbReference type="SAM" id="SignalP"/>
    </source>
</evidence>
<evidence type="ECO:0000256" key="1">
    <source>
        <dbReference type="ARBA" id="ARBA00004196"/>
    </source>
</evidence>
<dbReference type="Proteomes" id="UP000242133">
    <property type="component" value="Unassembled WGS sequence"/>
</dbReference>
<feature type="chain" id="PRO_5015192757" description="Imelysin-like domain-containing protein" evidence="3">
    <location>
        <begin position="28"/>
        <end position="358"/>
    </location>
</feature>
<comment type="caution">
    <text evidence="5">The sequence shown here is derived from an EMBL/GenBank/DDBJ whole genome shotgun (WGS) entry which is preliminary data.</text>
</comment>
<dbReference type="AlphaFoldDB" id="A0A2P8EVZ1"/>
<evidence type="ECO:0000259" key="4">
    <source>
        <dbReference type="Pfam" id="PF09375"/>
    </source>
</evidence>
<dbReference type="OrthoDB" id="5729110at2"/>